<reference evidence="10 11" key="1">
    <citation type="submission" date="2016-09" db="EMBL/GenBank/DDBJ databases">
        <title>Draft genome sequence for the type strain of Desulfuribacillus alkaliarsenatis AHT28, an obligately anaerobic, sulfidogenic bacterium isolated from Russian soda lake sediments.</title>
        <authorList>
            <person name="Abin C.A."/>
            <person name="Hollibaugh J.T."/>
        </authorList>
    </citation>
    <scope>NUCLEOTIDE SEQUENCE [LARGE SCALE GENOMIC DNA]</scope>
    <source>
        <strain evidence="10 11">AHT28</strain>
    </source>
</reference>
<comment type="caution">
    <text evidence="10">The sequence shown here is derived from an EMBL/GenBank/DDBJ whole genome shotgun (WGS) entry which is preliminary data.</text>
</comment>
<feature type="compositionally biased region" description="Low complexity" evidence="8">
    <location>
        <begin position="161"/>
        <end position="178"/>
    </location>
</feature>
<evidence type="ECO:0000256" key="8">
    <source>
        <dbReference type="SAM" id="MobiDB-lite"/>
    </source>
</evidence>
<comment type="catalytic activity">
    <reaction evidence="1">
        <text>Hydrolyzes the link between N-acetylmuramoyl residues and L-amino acid residues in certain cell-wall glycopeptides.</text>
        <dbReference type="EC" id="3.5.1.28"/>
    </reaction>
</comment>
<dbReference type="PANTHER" id="PTHR30417">
    <property type="entry name" value="N-ACETYLMURAMOYL-L-ALANINE AMIDASE AMID"/>
    <property type="match status" value="1"/>
</dbReference>
<keyword evidence="4" id="KW-0378">Hydrolase</keyword>
<evidence type="ECO:0000313" key="11">
    <source>
        <dbReference type="Proteomes" id="UP000094296"/>
    </source>
</evidence>
<dbReference type="SMART" id="SM00644">
    <property type="entry name" value="Ami_2"/>
    <property type="match status" value="1"/>
</dbReference>
<dbReference type="GO" id="GO:0071555">
    <property type="term" value="P:cell wall organization"/>
    <property type="evidence" value="ECO:0007669"/>
    <property type="project" value="UniProtKB-KW"/>
</dbReference>
<evidence type="ECO:0000256" key="2">
    <source>
        <dbReference type="ARBA" id="ARBA00007553"/>
    </source>
</evidence>
<gene>
    <name evidence="10" type="ORF">BHF68_08095</name>
</gene>
<feature type="region of interest" description="Disordered" evidence="8">
    <location>
        <begin position="161"/>
        <end position="184"/>
    </location>
</feature>
<dbReference type="Proteomes" id="UP000094296">
    <property type="component" value="Unassembled WGS sequence"/>
</dbReference>
<comment type="similarity">
    <text evidence="2">Belongs to the N-acetylmuramoyl-L-alanine amidase 2 family.</text>
</comment>
<dbReference type="SUPFAM" id="SSF55846">
    <property type="entry name" value="N-acetylmuramoyl-L-alanine amidase-like"/>
    <property type="match status" value="1"/>
</dbReference>
<dbReference type="GO" id="GO:0030420">
    <property type="term" value="P:establishment of competence for transformation"/>
    <property type="evidence" value="ECO:0007669"/>
    <property type="project" value="UniProtKB-KW"/>
</dbReference>
<sequence length="229" mass="26480">MYEYIVKHIPKSQSKRPGIETTMESITVHNTANPRSTAMDERNWLTNQYNDRSASWHIAIDESQAVEAIPLSEVAWHAGTRQGNYSSIGIEVCESGDQVHVWENAVHLIAELLYKRNWDVDRVKTHKYWSGKNCPRLLLDRWSIFIKDIEAKLEEIESLNNQTNNTDSNSENNQGNNNPPQWKKDGIEYLADNGLLNNKELWLNKIDEPMPVWATMLLLKRIHEDANRG</sequence>
<evidence type="ECO:0000256" key="3">
    <source>
        <dbReference type="ARBA" id="ARBA00011901"/>
    </source>
</evidence>
<keyword evidence="11" id="KW-1185">Reference proteome</keyword>
<dbReference type="CDD" id="cd06583">
    <property type="entry name" value="PGRP"/>
    <property type="match status" value="1"/>
</dbReference>
<dbReference type="Pfam" id="PF01510">
    <property type="entry name" value="Amidase_2"/>
    <property type="match status" value="1"/>
</dbReference>
<accession>A0A1E5G108</accession>
<dbReference type="STRING" id="766136.BHF68_08095"/>
<dbReference type="EMBL" id="MIJE01000031">
    <property type="protein sequence ID" value="OEF96596.1"/>
    <property type="molecule type" value="Genomic_DNA"/>
</dbReference>
<dbReference type="GO" id="GO:0009254">
    <property type="term" value="P:peptidoglycan turnover"/>
    <property type="evidence" value="ECO:0007669"/>
    <property type="project" value="TreeGrafter"/>
</dbReference>
<organism evidence="10 11">
    <name type="scientific">Desulfuribacillus alkaliarsenatis</name>
    <dbReference type="NCBI Taxonomy" id="766136"/>
    <lineage>
        <taxon>Bacteria</taxon>
        <taxon>Bacillati</taxon>
        <taxon>Bacillota</taxon>
        <taxon>Desulfuribacillia</taxon>
        <taxon>Desulfuribacillales</taxon>
        <taxon>Desulfuribacillaceae</taxon>
        <taxon>Desulfuribacillus</taxon>
    </lineage>
</organism>
<dbReference type="GO" id="GO:0030435">
    <property type="term" value="P:sporulation resulting in formation of a cellular spore"/>
    <property type="evidence" value="ECO:0007669"/>
    <property type="project" value="UniProtKB-KW"/>
</dbReference>
<evidence type="ECO:0000256" key="6">
    <source>
        <dbReference type="ARBA" id="ARBA00023287"/>
    </source>
</evidence>
<protein>
    <recommendedName>
        <fullName evidence="3">N-acetylmuramoyl-L-alanine amidase</fullName>
        <ecNumber evidence="3">3.5.1.28</ecNumber>
    </recommendedName>
</protein>
<dbReference type="OrthoDB" id="9794294at2"/>
<dbReference type="InterPro" id="IPR036505">
    <property type="entry name" value="Amidase/PGRP_sf"/>
</dbReference>
<dbReference type="GO" id="GO:0008745">
    <property type="term" value="F:N-acetylmuramoyl-L-alanine amidase activity"/>
    <property type="evidence" value="ECO:0007669"/>
    <property type="project" value="UniProtKB-EC"/>
</dbReference>
<dbReference type="InterPro" id="IPR002502">
    <property type="entry name" value="Amidase_domain"/>
</dbReference>
<dbReference type="InterPro" id="IPR051206">
    <property type="entry name" value="NAMLAA_amidase_2"/>
</dbReference>
<evidence type="ECO:0000313" key="10">
    <source>
        <dbReference type="EMBL" id="OEF96596.1"/>
    </source>
</evidence>
<proteinExistence type="inferred from homology"/>
<keyword evidence="5" id="KW-0749">Sporulation</keyword>
<name>A0A1E5G108_9FIRM</name>
<evidence type="ECO:0000256" key="5">
    <source>
        <dbReference type="ARBA" id="ARBA00022969"/>
    </source>
</evidence>
<dbReference type="RefSeq" id="WP_069643605.1">
    <property type="nucleotide sequence ID" value="NZ_MIJE01000031.1"/>
</dbReference>
<dbReference type="EC" id="3.5.1.28" evidence="3"/>
<dbReference type="Gene3D" id="3.40.80.10">
    <property type="entry name" value="Peptidoglycan recognition protein-like"/>
    <property type="match status" value="1"/>
</dbReference>
<dbReference type="AlphaFoldDB" id="A0A1E5G108"/>
<dbReference type="GO" id="GO:0009253">
    <property type="term" value="P:peptidoglycan catabolic process"/>
    <property type="evidence" value="ECO:0007669"/>
    <property type="project" value="InterPro"/>
</dbReference>
<keyword evidence="6" id="KW-0178">Competence</keyword>
<evidence type="ECO:0000256" key="1">
    <source>
        <dbReference type="ARBA" id="ARBA00001561"/>
    </source>
</evidence>
<feature type="domain" description="N-acetylmuramoyl-L-alanine amidase" evidence="9">
    <location>
        <begin position="14"/>
        <end position="136"/>
    </location>
</feature>
<keyword evidence="7" id="KW-0961">Cell wall biogenesis/degradation</keyword>
<dbReference type="PANTHER" id="PTHR30417:SF11">
    <property type="entry name" value="N-ACETYLMURAMOYL-L-ALANINE AMIDASE XLYA"/>
    <property type="match status" value="1"/>
</dbReference>
<evidence type="ECO:0000256" key="7">
    <source>
        <dbReference type="ARBA" id="ARBA00023316"/>
    </source>
</evidence>
<evidence type="ECO:0000256" key="4">
    <source>
        <dbReference type="ARBA" id="ARBA00022801"/>
    </source>
</evidence>
<evidence type="ECO:0000259" key="9">
    <source>
        <dbReference type="SMART" id="SM00644"/>
    </source>
</evidence>